<organism evidence="3 4">
    <name type="scientific">Lasiosphaeris hirsuta</name>
    <dbReference type="NCBI Taxonomy" id="260670"/>
    <lineage>
        <taxon>Eukaryota</taxon>
        <taxon>Fungi</taxon>
        <taxon>Dikarya</taxon>
        <taxon>Ascomycota</taxon>
        <taxon>Pezizomycotina</taxon>
        <taxon>Sordariomycetes</taxon>
        <taxon>Sordariomycetidae</taxon>
        <taxon>Sordariales</taxon>
        <taxon>Lasiosphaeriaceae</taxon>
        <taxon>Lasiosphaeris</taxon>
    </lineage>
</organism>
<dbReference type="AlphaFoldDB" id="A0AA39ZWF4"/>
<accession>A0AA39ZWF4</accession>
<dbReference type="Pfam" id="PF11951">
    <property type="entry name" value="Fungal_trans_2"/>
    <property type="match status" value="1"/>
</dbReference>
<keyword evidence="4" id="KW-1185">Reference proteome</keyword>
<feature type="region of interest" description="Disordered" evidence="2">
    <location>
        <begin position="1"/>
        <end position="35"/>
    </location>
</feature>
<dbReference type="Proteomes" id="UP001172102">
    <property type="component" value="Unassembled WGS sequence"/>
</dbReference>
<keyword evidence="1" id="KW-0539">Nucleus</keyword>
<evidence type="ECO:0000313" key="3">
    <source>
        <dbReference type="EMBL" id="KAK0704876.1"/>
    </source>
</evidence>
<dbReference type="PANTHER" id="PTHR37540">
    <property type="entry name" value="TRANSCRIPTION FACTOR (ACR-2), PUTATIVE-RELATED-RELATED"/>
    <property type="match status" value="1"/>
</dbReference>
<comment type="caution">
    <text evidence="3">The sequence shown here is derived from an EMBL/GenBank/DDBJ whole genome shotgun (WGS) entry which is preliminary data.</text>
</comment>
<dbReference type="PANTHER" id="PTHR37540:SF5">
    <property type="entry name" value="TRANSCRIPTION FACTOR DOMAIN-CONTAINING PROTEIN"/>
    <property type="match status" value="1"/>
</dbReference>
<dbReference type="EMBL" id="JAUKUA010000007">
    <property type="protein sequence ID" value="KAK0704876.1"/>
    <property type="molecule type" value="Genomic_DNA"/>
</dbReference>
<sequence>MTSGSGSAKPDPEARKYIRSHVMRGKNRKRASRKEDLPVGSWINNQEAQVTPHGTMSDIPRSLAPDVALINYATEIKPQMMELVFTWFTSLKQAIYPVEVCMEADLDTSQWVYYLAYDKAYVYSVLFTTRAFFDYIRDQTIGHEAIAYLQNSLEFLRLNLADRDAQTSDSTIAVVLSLALMSDLIGDSKSAEAHLKGLYQMVKLRGGIKALRTNSQLQKKVCRTDLQFSLSTGKRTVFFADSTTMSWSPFIAKDRKESSKLAMHQAYPHSLDQRLLNVWLDLQEFSRSANIAFQTGRKIPGALFQEAVTSALYRLIALQYDYSDTTPVRDTIMRLGMLAFSTTTFLQIQGLPADNNKDLSAKARTFLRLPPTAEQQQFEKEALEEFLKLKLWFLFVAYITILSRLGDEDLIVAHVAKIVASLGLNSWRGVREILLDHMWIDWLDFCRSKAQVLLAKALAWGSTAP</sequence>
<dbReference type="InterPro" id="IPR021858">
    <property type="entry name" value="Fun_TF"/>
</dbReference>
<evidence type="ECO:0000313" key="4">
    <source>
        <dbReference type="Proteomes" id="UP001172102"/>
    </source>
</evidence>
<evidence type="ECO:0000256" key="1">
    <source>
        <dbReference type="ARBA" id="ARBA00023242"/>
    </source>
</evidence>
<reference evidence="3" key="1">
    <citation type="submission" date="2023-06" db="EMBL/GenBank/DDBJ databases">
        <title>Genome-scale phylogeny and comparative genomics of the fungal order Sordariales.</title>
        <authorList>
            <consortium name="Lawrence Berkeley National Laboratory"/>
            <person name="Hensen N."/>
            <person name="Bonometti L."/>
            <person name="Westerberg I."/>
            <person name="Brannstrom I.O."/>
            <person name="Guillou S."/>
            <person name="Cros-Aarteil S."/>
            <person name="Calhoun S."/>
            <person name="Haridas S."/>
            <person name="Kuo A."/>
            <person name="Mondo S."/>
            <person name="Pangilinan J."/>
            <person name="Riley R."/>
            <person name="Labutti K."/>
            <person name="Andreopoulos B."/>
            <person name="Lipzen A."/>
            <person name="Chen C."/>
            <person name="Yanf M."/>
            <person name="Daum C."/>
            <person name="Ng V."/>
            <person name="Clum A."/>
            <person name="Steindorff A."/>
            <person name="Ohm R."/>
            <person name="Martin F."/>
            <person name="Silar P."/>
            <person name="Natvig D."/>
            <person name="Lalanne C."/>
            <person name="Gautier V."/>
            <person name="Ament-Velasquez S.L."/>
            <person name="Kruys A."/>
            <person name="Hutchinson M.I."/>
            <person name="Powell A.J."/>
            <person name="Barry K."/>
            <person name="Miller A.N."/>
            <person name="Grigoriev I.V."/>
            <person name="Debuchy R."/>
            <person name="Gladieux P."/>
            <person name="Thoren M.H."/>
            <person name="Johannesson H."/>
        </authorList>
    </citation>
    <scope>NUCLEOTIDE SEQUENCE</scope>
    <source>
        <strain evidence="3">SMH4607-1</strain>
    </source>
</reference>
<protein>
    <submittedName>
        <fullName evidence="3">Uncharacterized protein</fullName>
    </submittedName>
</protein>
<feature type="compositionally biased region" description="Basic residues" evidence="2">
    <location>
        <begin position="17"/>
        <end position="32"/>
    </location>
</feature>
<proteinExistence type="predicted"/>
<name>A0AA39ZWF4_9PEZI</name>
<gene>
    <name evidence="3" type="ORF">B0H67DRAFT_603885</name>
</gene>
<evidence type="ECO:0000256" key="2">
    <source>
        <dbReference type="SAM" id="MobiDB-lite"/>
    </source>
</evidence>